<dbReference type="InterPro" id="IPR008876">
    <property type="entry name" value="TraY"/>
</dbReference>
<evidence type="ECO:0000256" key="5">
    <source>
        <dbReference type="ARBA" id="ARBA00022971"/>
    </source>
</evidence>
<dbReference type="EMBL" id="BJXJ01000044">
    <property type="protein sequence ID" value="GEM77217.1"/>
    <property type="molecule type" value="Genomic_DNA"/>
</dbReference>
<evidence type="ECO:0000313" key="7">
    <source>
        <dbReference type="EMBL" id="GEM77217.1"/>
    </source>
</evidence>
<dbReference type="GO" id="GO:0005737">
    <property type="term" value="C:cytoplasm"/>
    <property type="evidence" value="ECO:0007669"/>
    <property type="project" value="UniProtKB-SubCell"/>
</dbReference>
<keyword evidence="5" id="KW-0184">Conjugation</keyword>
<evidence type="ECO:0000256" key="6">
    <source>
        <dbReference type="ARBA" id="ARBA00023125"/>
    </source>
</evidence>
<protein>
    <recommendedName>
        <fullName evidence="3">Relaxosome protein TraY</fullName>
    </recommendedName>
</protein>
<dbReference type="GO" id="GO:0003677">
    <property type="term" value="F:DNA binding"/>
    <property type="evidence" value="ECO:0007669"/>
    <property type="project" value="UniProtKB-KW"/>
</dbReference>
<evidence type="ECO:0000256" key="1">
    <source>
        <dbReference type="ARBA" id="ARBA00004496"/>
    </source>
</evidence>
<accession>A0A511QJ54</accession>
<keyword evidence="8" id="KW-1185">Reference proteome</keyword>
<name>A0A511QJ54_9VIBR</name>
<dbReference type="OrthoDB" id="5651700at2"/>
<keyword evidence="6" id="KW-0238">DNA-binding</keyword>
<sequence>MSSSFEQEQSEVGVQFKISSDANAVITRSAKEAIRSKKAEAKLRLEDHCKRFPDWKP</sequence>
<keyword evidence="4" id="KW-0963">Cytoplasm</keyword>
<dbReference type="AlphaFoldDB" id="A0A511QJ54"/>
<evidence type="ECO:0000256" key="3">
    <source>
        <dbReference type="ARBA" id="ARBA00020541"/>
    </source>
</evidence>
<comment type="subcellular location">
    <subcellularLocation>
        <location evidence="1">Cytoplasm</location>
    </subcellularLocation>
</comment>
<comment type="caution">
    <text evidence="7">The sequence shown here is derived from an EMBL/GenBank/DDBJ whole genome shotgun (WGS) entry which is preliminary data.</text>
</comment>
<organism evidence="7 8">
    <name type="scientific">Vibrio sagamiensis NBRC 104589</name>
    <dbReference type="NCBI Taxonomy" id="1219064"/>
    <lineage>
        <taxon>Bacteria</taxon>
        <taxon>Pseudomonadati</taxon>
        <taxon>Pseudomonadota</taxon>
        <taxon>Gammaproteobacteria</taxon>
        <taxon>Vibrionales</taxon>
        <taxon>Vibrionaceae</taxon>
        <taxon>Vibrio</taxon>
    </lineage>
</organism>
<evidence type="ECO:0000256" key="2">
    <source>
        <dbReference type="ARBA" id="ARBA00007183"/>
    </source>
</evidence>
<dbReference type="Proteomes" id="UP000321922">
    <property type="component" value="Unassembled WGS sequence"/>
</dbReference>
<gene>
    <name evidence="7" type="ORF">VSA01S_33290</name>
</gene>
<evidence type="ECO:0000313" key="8">
    <source>
        <dbReference type="Proteomes" id="UP000321922"/>
    </source>
</evidence>
<evidence type="ECO:0000256" key="4">
    <source>
        <dbReference type="ARBA" id="ARBA00022490"/>
    </source>
</evidence>
<reference evidence="7 8" key="1">
    <citation type="submission" date="2019-07" db="EMBL/GenBank/DDBJ databases">
        <title>Whole genome shotgun sequence of Vibrio sagamiensis NBRC 104589.</title>
        <authorList>
            <person name="Hosoyama A."/>
            <person name="Uohara A."/>
            <person name="Ohji S."/>
            <person name="Ichikawa N."/>
        </authorList>
    </citation>
    <scope>NUCLEOTIDE SEQUENCE [LARGE SCALE GENOMIC DNA]</scope>
    <source>
        <strain evidence="7 8">NBRC 104589</strain>
    </source>
</reference>
<comment type="similarity">
    <text evidence="2">Belongs to the TraY family.</text>
</comment>
<dbReference type="RefSeq" id="WP_083932264.1">
    <property type="nucleotide sequence ID" value="NZ_BAOJ01000081.1"/>
</dbReference>
<proteinExistence type="inferred from homology"/>
<dbReference type="Pfam" id="PF05509">
    <property type="entry name" value="TraY"/>
    <property type="match status" value="1"/>
</dbReference>